<organism evidence="12 13">
    <name type="scientific">Neolecta irregularis (strain DAH-3)</name>
    <dbReference type="NCBI Taxonomy" id="1198029"/>
    <lineage>
        <taxon>Eukaryota</taxon>
        <taxon>Fungi</taxon>
        <taxon>Dikarya</taxon>
        <taxon>Ascomycota</taxon>
        <taxon>Taphrinomycotina</taxon>
        <taxon>Neolectales</taxon>
        <taxon>Neolectaceae</taxon>
        <taxon>Neolecta</taxon>
    </lineage>
</organism>
<dbReference type="AlphaFoldDB" id="A0A1U7LUS0"/>
<dbReference type="EC" id="3.2.1.101" evidence="4 10"/>
<comment type="subcellular location">
    <subcellularLocation>
        <location evidence="2">Endomembrane system</location>
    </subcellularLocation>
</comment>
<keyword evidence="13" id="KW-1185">Reference proteome</keyword>
<dbReference type="EMBL" id="LXFE01000188">
    <property type="protein sequence ID" value="OLL26407.1"/>
    <property type="molecule type" value="Genomic_DNA"/>
</dbReference>
<dbReference type="OrthoDB" id="4187847at2759"/>
<keyword evidence="6 10" id="KW-0378">Hydrolase</keyword>
<evidence type="ECO:0000256" key="11">
    <source>
        <dbReference type="SAM" id="SignalP"/>
    </source>
</evidence>
<evidence type="ECO:0000256" key="10">
    <source>
        <dbReference type="PIRNR" id="PIRNR016302"/>
    </source>
</evidence>
<evidence type="ECO:0000313" key="12">
    <source>
        <dbReference type="EMBL" id="OLL26407.1"/>
    </source>
</evidence>
<comment type="similarity">
    <text evidence="3 10">Belongs to the glycosyl hydrolase 76 family.</text>
</comment>
<feature type="signal peptide" evidence="11">
    <location>
        <begin position="1"/>
        <end position="33"/>
    </location>
</feature>
<dbReference type="InterPro" id="IPR005198">
    <property type="entry name" value="Glyco_hydro_76"/>
</dbReference>
<evidence type="ECO:0000256" key="1">
    <source>
        <dbReference type="ARBA" id="ARBA00001452"/>
    </source>
</evidence>
<dbReference type="GO" id="GO:0008496">
    <property type="term" value="F:mannan endo-1,6-alpha-mannosidase activity"/>
    <property type="evidence" value="ECO:0007669"/>
    <property type="project" value="UniProtKB-UniRule"/>
</dbReference>
<protein>
    <recommendedName>
        <fullName evidence="4 10">Mannan endo-1,6-alpha-mannosidase</fullName>
        <ecNumber evidence="4 10">3.2.1.101</ecNumber>
    </recommendedName>
</protein>
<comment type="caution">
    <text evidence="12">The sequence shown here is derived from an EMBL/GenBank/DDBJ whole genome shotgun (WGS) entry which is preliminary data.</text>
</comment>
<evidence type="ECO:0000256" key="9">
    <source>
        <dbReference type="ARBA" id="ARBA00023295"/>
    </source>
</evidence>
<evidence type="ECO:0000313" key="13">
    <source>
        <dbReference type="Proteomes" id="UP000186594"/>
    </source>
</evidence>
<name>A0A1U7LUS0_NEOID</name>
<accession>A0A1U7LUS0</accession>
<evidence type="ECO:0000256" key="4">
    <source>
        <dbReference type="ARBA" id="ARBA00012350"/>
    </source>
</evidence>
<dbReference type="PANTHER" id="PTHR12145:SF36">
    <property type="entry name" value="MANNAN ENDO-1,6-ALPHA-MANNOSIDASE DCW1"/>
    <property type="match status" value="1"/>
</dbReference>
<evidence type="ECO:0000256" key="2">
    <source>
        <dbReference type="ARBA" id="ARBA00004308"/>
    </source>
</evidence>
<proteinExistence type="inferred from homology"/>
<dbReference type="OMA" id="WAITIDI"/>
<keyword evidence="5 11" id="KW-0732">Signal</keyword>
<evidence type="ECO:0000256" key="5">
    <source>
        <dbReference type="ARBA" id="ARBA00022729"/>
    </source>
</evidence>
<dbReference type="STRING" id="1198029.A0A1U7LUS0"/>
<dbReference type="PIRSF" id="PIRSF016302">
    <property type="entry name" value="Man_a_manosd"/>
    <property type="match status" value="1"/>
</dbReference>
<dbReference type="GO" id="GO:0016052">
    <property type="term" value="P:carbohydrate catabolic process"/>
    <property type="evidence" value="ECO:0007669"/>
    <property type="project" value="InterPro"/>
</dbReference>
<keyword evidence="8" id="KW-0325">Glycoprotein</keyword>
<evidence type="ECO:0000256" key="3">
    <source>
        <dbReference type="ARBA" id="ARBA00009699"/>
    </source>
</evidence>
<evidence type="ECO:0000256" key="7">
    <source>
        <dbReference type="ARBA" id="ARBA00023136"/>
    </source>
</evidence>
<evidence type="ECO:0000256" key="8">
    <source>
        <dbReference type="ARBA" id="ARBA00023180"/>
    </source>
</evidence>
<dbReference type="GO" id="GO:0012505">
    <property type="term" value="C:endomembrane system"/>
    <property type="evidence" value="ECO:0007669"/>
    <property type="project" value="UniProtKB-SubCell"/>
</dbReference>
<evidence type="ECO:0000256" key="6">
    <source>
        <dbReference type="ARBA" id="ARBA00022801"/>
    </source>
</evidence>
<reference evidence="12 13" key="1">
    <citation type="submission" date="2016-04" db="EMBL/GenBank/DDBJ databases">
        <title>Evolutionary innovation and constraint leading to complex multicellularity in the Ascomycota.</title>
        <authorList>
            <person name="Cisse O."/>
            <person name="Nguyen A."/>
            <person name="Hewitt D.A."/>
            <person name="Jedd G."/>
            <person name="Stajich J.E."/>
        </authorList>
    </citation>
    <scope>NUCLEOTIDE SEQUENCE [LARGE SCALE GENOMIC DNA]</scope>
    <source>
        <strain evidence="12 13">DAH-3</strain>
    </source>
</reference>
<dbReference type="Gene3D" id="1.50.10.20">
    <property type="match status" value="1"/>
</dbReference>
<sequence>MCSQVLLTYAMPSCHRIMLSVSTLLLFVASCCAIEIDPSSKTSLANTAQRVGERMWEWYHGDLPGHIPGRFEGGNTHWWQVGAMFGALIDYRKYTGDTRYDESIIRGTVHQAGENWNLFPANQSTAAGNDDIVFWAFSVLSAAESNFPNPPPHQPQYIGLAKAVFHDMINLWHTETCGGGLRWQRNILHEGFKYKNSISNGGFFQIAARLARYTGDPFYAMWAEKIYDWSVKIGFVDEKNWWVYDGAPGDPDHCTNINKRLWSYNAAVYLGGAAFMYSYTRGSPIWERRVNGFVDSSLSVFFENGVIDEYTCWIATIPCNIDQVTFKGYLARFLSYTAHLVPQTADRIYPALATSAIAAGKACPEYCGFDWREGKYDGKRGVQEQLAALEVIQANMMKFQPIDLIDDQTDNQSEKSSAGGIIHGGGSIATELTGGTSRDGRAPAIEIPGFRAVTKADQFGAGFSTCIFVASVIGTLVSQ</sequence>
<dbReference type="PANTHER" id="PTHR12145">
    <property type="entry name" value="MANNAN ENDO-1,6-ALPHA-MANNOSIDASE DCW1"/>
    <property type="match status" value="1"/>
</dbReference>
<dbReference type="Proteomes" id="UP000186594">
    <property type="component" value="Unassembled WGS sequence"/>
</dbReference>
<dbReference type="FunFam" id="1.50.10.20:FF:000006">
    <property type="entry name" value="Mannan endo-1,6-alpha-mannosidase"/>
    <property type="match status" value="1"/>
</dbReference>
<comment type="catalytic activity">
    <reaction evidence="1 10">
        <text>Random hydrolysis of (1-&gt;6)-alpha-D-mannosidic linkages in unbranched (1-&gt;6)-mannans.</text>
        <dbReference type="EC" id="3.2.1.101"/>
    </reaction>
</comment>
<keyword evidence="9 10" id="KW-0326">Glycosidase</keyword>
<dbReference type="InterPro" id="IPR014480">
    <property type="entry name" value="Mannan-1_6-alpha_mannosidase"/>
</dbReference>
<feature type="chain" id="PRO_5013295993" description="Mannan endo-1,6-alpha-mannosidase" evidence="11">
    <location>
        <begin position="34"/>
        <end position="479"/>
    </location>
</feature>
<gene>
    <name evidence="12" type="ORF">NEOLI_001541</name>
</gene>
<keyword evidence="7" id="KW-0472">Membrane</keyword>
<dbReference type="GO" id="GO:0009272">
    <property type="term" value="P:fungal-type cell wall biogenesis"/>
    <property type="evidence" value="ECO:0007669"/>
    <property type="project" value="TreeGrafter"/>
</dbReference>
<dbReference type="Pfam" id="PF03663">
    <property type="entry name" value="Glyco_hydro_76"/>
    <property type="match status" value="1"/>
</dbReference>
<dbReference type="InterPro" id="IPR008928">
    <property type="entry name" value="6-hairpin_glycosidase_sf"/>
</dbReference>
<dbReference type="SUPFAM" id="SSF48208">
    <property type="entry name" value="Six-hairpin glycosidases"/>
    <property type="match status" value="1"/>
</dbReference>